<feature type="region of interest" description="Disordered" evidence="1">
    <location>
        <begin position="114"/>
        <end position="135"/>
    </location>
</feature>
<proteinExistence type="predicted"/>
<sequence length="135" mass="14820">MANNIGALQYAGRTEGDRSSKVASVNCIAQEGKHCWQTPWYKNMGESTLTPIPYYVTPGRDPPMSRRARRSGSIGVKFRGASVNTRVWTPHSIGEHQAVPAEINPVPTLTMVGTCSQSSESRGYLEPRPEDNNSK</sequence>
<dbReference type="EMBL" id="JANPWB010000008">
    <property type="protein sequence ID" value="KAJ1162818.1"/>
    <property type="molecule type" value="Genomic_DNA"/>
</dbReference>
<dbReference type="AlphaFoldDB" id="A0AAV7SFB8"/>
<organism evidence="2 3">
    <name type="scientific">Pleurodeles waltl</name>
    <name type="common">Iberian ribbed newt</name>
    <dbReference type="NCBI Taxonomy" id="8319"/>
    <lineage>
        <taxon>Eukaryota</taxon>
        <taxon>Metazoa</taxon>
        <taxon>Chordata</taxon>
        <taxon>Craniata</taxon>
        <taxon>Vertebrata</taxon>
        <taxon>Euteleostomi</taxon>
        <taxon>Amphibia</taxon>
        <taxon>Batrachia</taxon>
        <taxon>Caudata</taxon>
        <taxon>Salamandroidea</taxon>
        <taxon>Salamandridae</taxon>
        <taxon>Pleurodelinae</taxon>
        <taxon>Pleurodeles</taxon>
    </lineage>
</organism>
<comment type="caution">
    <text evidence="2">The sequence shown here is derived from an EMBL/GenBank/DDBJ whole genome shotgun (WGS) entry which is preliminary data.</text>
</comment>
<protein>
    <submittedName>
        <fullName evidence="2">Uncharacterized protein</fullName>
    </submittedName>
</protein>
<evidence type="ECO:0000313" key="2">
    <source>
        <dbReference type="EMBL" id="KAJ1162818.1"/>
    </source>
</evidence>
<name>A0AAV7SFB8_PLEWA</name>
<reference evidence="2" key="1">
    <citation type="journal article" date="2022" name="bioRxiv">
        <title>Sequencing and chromosome-scale assembly of the giantPleurodeles waltlgenome.</title>
        <authorList>
            <person name="Brown T."/>
            <person name="Elewa A."/>
            <person name="Iarovenko S."/>
            <person name="Subramanian E."/>
            <person name="Araus A.J."/>
            <person name="Petzold A."/>
            <person name="Susuki M."/>
            <person name="Suzuki K.-i.T."/>
            <person name="Hayashi T."/>
            <person name="Toyoda A."/>
            <person name="Oliveira C."/>
            <person name="Osipova E."/>
            <person name="Leigh N.D."/>
            <person name="Simon A."/>
            <person name="Yun M.H."/>
        </authorList>
    </citation>
    <scope>NUCLEOTIDE SEQUENCE</scope>
    <source>
        <strain evidence="2">20211129_DDA</strain>
        <tissue evidence="2">Liver</tissue>
    </source>
</reference>
<feature type="compositionally biased region" description="Basic and acidic residues" evidence="1">
    <location>
        <begin position="123"/>
        <end position="135"/>
    </location>
</feature>
<evidence type="ECO:0000256" key="1">
    <source>
        <dbReference type="SAM" id="MobiDB-lite"/>
    </source>
</evidence>
<accession>A0AAV7SFB8</accession>
<dbReference type="Proteomes" id="UP001066276">
    <property type="component" value="Chromosome 4_2"/>
</dbReference>
<keyword evidence="3" id="KW-1185">Reference proteome</keyword>
<evidence type="ECO:0000313" key="3">
    <source>
        <dbReference type="Proteomes" id="UP001066276"/>
    </source>
</evidence>
<gene>
    <name evidence="2" type="ORF">NDU88_003283</name>
</gene>